<dbReference type="Proteomes" id="UP001516061">
    <property type="component" value="Unassembled WGS sequence"/>
</dbReference>
<accession>A0ABX2FZV7</accession>
<comment type="caution">
    <text evidence="1">The sequence shown here is derived from an EMBL/GenBank/DDBJ whole genome shotgun (WGS) entry which is preliminary data.</text>
</comment>
<reference evidence="1 2" key="1">
    <citation type="submission" date="2020-05" db="EMBL/GenBank/DDBJ databases">
        <title>Genomic Encyclopedia of Type Strains, Phase IV (KMG-V): Genome sequencing to study the core and pangenomes of soil and plant-associated prokaryotes.</title>
        <authorList>
            <person name="Whitman W."/>
        </authorList>
    </citation>
    <scope>NUCLEOTIDE SEQUENCE [LARGE SCALE GENOMIC DNA]</scope>
    <source>
        <strain evidence="1 2">C29</strain>
    </source>
</reference>
<dbReference type="EMBL" id="JABSNM010000004">
    <property type="protein sequence ID" value="NRT55560.1"/>
    <property type="molecule type" value="Genomic_DNA"/>
</dbReference>
<evidence type="ECO:0000313" key="1">
    <source>
        <dbReference type="EMBL" id="NRT55560.1"/>
    </source>
</evidence>
<evidence type="ECO:0008006" key="3">
    <source>
        <dbReference type="Google" id="ProtNLM"/>
    </source>
</evidence>
<keyword evidence="2" id="KW-1185">Reference proteome</keyword>
<dbReference type="InterPro" id="IPR038695">
    <property type="entry name" value="Saro_0823-like_sf"/>
</dbReference>
<dbReference type="PANTHER" id="PTHR37953:SF1">
    <property type="entry name" value="UPF0127 PROTEIN MJ1496"/>
    <property type="match status" value="1"/>
</dbReference>
<sequence>MLTLLWPALSPAQSGPQKLPATTLTAGMHLIHAEVARTELQREIGLMHRPSMAAGDGMIFVFEEPGVQCFWMRNTLIPLSAAFIDDDGRIVNIEDMKPQTDDPHCSKKPVRFVLEMNQGWFAKKGLGPGSRLGGEPFAKKP</sequence>
<dbReference type="InterPro" id="IPR003795">
    <property type="entry name" value="DUF192"/>
</dbReference>
<evidence type="ECO:0000313" key="2">
    <source>
        <dbReference type="Proteomes" id="UP001516061"/>
    </source>
</evidence>
<protein>
    <recommendedName>
        <fullName evidence="3">DUF192 domain-containing protein</fullName>
    </recommendedName>
</protein>
<dbReference type="Gene3D" id="2.60.120.1140">
    <property type="entry name" value="Protein of unknown function DUF192"/>
    <property type="match status" value="1"/>
</dbReference>
<name>A0ABX2FZV7_9BURK</name>
<proteinExistence type="predicted"/>
<organism evidence="1 2">
    <name type="scientific">Sphaerotilus uruguayifluvii</name>
    <dbReference type="NCBI Taxonomy" id="2735897"/>
    <lineage>
        <taxon>Bacteria</taxon>
        <taxon>Pseudomonadati</taxon>
        <taxon>Pseudomonadota</taxon>
        <taxon>Betaproteobacteria</taxon>
        <taxon>Burkholderiales</taxon>
        <taxon>Sphaerotilaceae</taxon>
        <taxon>Sphaerotilus</taxon>
    </lineage>
</organism>
<gene>
    <name evidence="1" type="ORF">HNQ01_001272</name>
</gene>
<dbReference type="PANTHER" id="PTHR37953">
    <property type="entry name" value="UPF0127 PROTEIN MJ1496"/>
    <property type="match status" value="1"/>
</dbReference>
<dbReference type="Pfam" id="PF02643">
    <property type="entry name" value="DUF192"/>
    <property type="match status" value="1"/>
</dbReference>